<organism evidence="4">
    <name type="scientific">uncultured Pyrinomonadaceae bacterium</name>
    <dbReference type="NCBI Taxonomy" id="2283094"/>
    <lineage>
        <taxon>Bacteria</taxon>
        <taxon>Pseudomonadati</taxon>
        <taxon>Acidobacteriota</taxon>
        <taxon>Blastocatellia</taxon>
        <taxon>Blastocatellales</taxon>
        <taxon>Pyrinomonadaceae</taxon>
        <taxon>environmental samples</taxon>
    </lineage>
</organism>
<evidence type="ECO:0000256" key="2">
    <source>
        <dbReference type="ARBA" id="ARBA00023002"/>
    </source>
</evidence>
<accession>A0A6J4PLF2</accession>
<keyword evidence="2" id="KW-0560">Oxidoreductase</keyword>
<dbReference type="Gene3D" id="3.30.365.10">
    <property type="entry name" value="Aldehyde oxidase/xanthine dehydrogenase, molybdopterin binding domain"/>
    <property type="match status" value="4"/>
</dbReference>
<evidence type="ECO:0000313" key="4">
    <source>
        <dbReference type="EMBL" id="CAA9414255.1"/>
    </source>
</evidence>
<feature type="domain" description="Aldehyde oxidase/xanthine dehydrogenase a/b hammerhead" evidence="3">
    <location>
        <begin position="18"/>
        <end position="134"/>
    </location>
</feature>
<dbReference type="GO" id="GO:0016491">
    <property type="term" value="F:oxidoreductase activity"/>
    <property type="evidence" value="ECO:0007669"/>
    <property type="project" value="UniProtKB-KW"/>
</dbReference>
<dbReference type="InterPro" id="IPR008274">
    <property type="entry name" value="AldOxase/xan_DH_MoCoBD1"/>
</dbReference>
<dbReference type="Gene3D" id="3.90.1170.50">
    <property type="entry name" value="Aldehyde oxidase/xanthine dehydrogenase, a/b hammerhead"/>
    <property type="match status" value="1"/>
</dbReference>
<dbReference type="SUPFAM" id="SSF54665">
    <property type="entry name" value="CO dehydrogenase molybdoprotein N-domain-like"/>
    <property type="match status" value="1"/>
</dbReference>
<dbReference type="AlphaFoldDB" id="A0A6J4PLF2"/>
<dbReference type="EMBL" id="CADCUR010000230">
    <property type="protein sequence ID" value="CAA9414255.1"/>
    <property type="molecule type" value="Genomic_DNA"/>
</dbReference>
<sequence>MAEIGKPVSRIDGRLKVTGGAKYAAEFNQVNMAYAFPVRSTIAKGTITATDTSAAEASSGVLAVITHKNAAKLNAINPQEQWKAGIVFLGEDLPPLQDDKVYYFGQFVACVVAETYEQARSAAALLKVTYAVEKPRIDLKSELPNGYRPEKLFGEEAQINTGKTAAVLAAAAQKIEHTYTTSTENHHPMEPHASIAVWEAADKLTIYDATQGVLVTRAIAAYFLNLKPENVRVISPYVGGGFGSKGAWLHLVLAAMAARVVKRPVKLAVTRQMMATNVGRRSATIQKIALGAGFDGKLAAIRHESETYTNLSQFFEPSGLQTKVLYAAPIREITYKVAKLNVGTPTFMRAPGETPGTFALESAMDEMAYEMKIDPLEFRVSNHAAVDPMTEHPFSGNNLLECYRTGAEKFGWSNRKMQPRQTRSGRNLIGYGMATATYPAGRSSATVRVQVLINGDVKVMTAAADIGTGTYTVIAQTAADALGLPVQRIAVELGDSNLPTAPFAGGSQTTASVHPAVLAACEMLRESLMGLATTDAKSKLSGRRAEEIAYGDGKFFVRSDRSKTDSYADIMRRNSKVMMEACTTTKPVTDGGLGSPVAPCMVAPAASEENSDAKKYSFHSFGAQFAEVWIDEDLGTIRVKRFTSVQDVGRIMNEKTARSQIIGGVIFGLGAALMEATEHDHRWANPVTRTLADYHVPVNMDVPEIDVHFINKPDPHISSIGARGIGEIGITGVSAAVANAVFNATGKRIRDLPLSPDKLL</sequence>
<gene>
    <name evidence="4" type="ORF">AVDCRST_MAG74-2498</name>
</gene>
<dbReference type="InterPro" id="IPR016208">
    <property type="entry name" value="Ald_Oxase/xanthine_DH-like"/>
</dbReference>
<dbReference type="InterPro" id="IPR037165">
    <property type="entry name" value="AldOxase/xan_DH_Mopterin-bd_sf"/>
</dbReference>
<keyword evidence="1" id="KW-0500">Molybdenum</keyword>
<evidence type="ECO:0000259" key="3">
    <source>
        <dbReference type="SMART" id="SM01008"/>
    </source>
</evidence>
<dbReference type="Pfam" id="PF20256">
    <property type="entry name" value="MoCoBD_2"/>
    <property type="match status" value="1"/>
</dbReference>
<evidence type="ECO:0000256" key="1">
    <source>
        <dbReference type="ARBA" id="ARBA00022505"/>
    </source>
</evidence>
<dbReference type="GO" id="GO:0005506">
    <property type="term" value="F:iron ion binding"/>
    <property type="evidence" value="ECO:0007669"/>
    <property type="project" value="InterPro"/>
</dbReference>
<reference evidence="4" key="1">
    <citation type="submission" date="2020-02" db="EMBL/GenBank/DDBJ databases">
        <authorList>
            <person name="Meier V. D."/>
        </authorList>
    </citation>
    <scope>NUCLEOTIDE SEQUENCE</scope>
    <source>
        <strain evidence="4">AVDCRST_MAG74</strain>
    </source>
</reference>
<protein>
    <submittedName>
        <fullName evidence="4">Periplasmic aromatic aldehyde oxidoreductase, molybdenum binding subunit YagR</fullName>
    </submittedName>
</protein>
<dbReference type="InterPro" id="IPR036856">
    <property type="entry name" value="Ald_Oxase/Xan_DH_a/b_sf"/>
</dbReference>
<dbReference type="PANTHER" id="PTHR11908:SF132">
    <property type="entry name" value="ALDEHYDE OXIDASE 1-RELATED"/>
    <property type="match status" value="1"/>
</dbReference>
<dbReference type="InterPro" id="IPR000674">
    <property type="entry name" value="Ald_Oxase/Xan_DH_a/b"/>
</dbReference>
<name>A0A6J4PLF2_9BACT</name>
<dbReference type="Pfam" id="PF02738">
    <property type="entry name" value="MoCoBD_1"/>
    <property type="match status" value="1"/>
</dbReference>
<proteinExistence type="predicted"/>
<dbReference type="Pfam" id="PF01315">
    <property type="entry name" value="Ald_Xan_dh_C"/>
    <property type="match status" value="1"/>
</dbReference>
<dbReference type="InterPro" id="IPR046867">
    <property type="entry name" value="AldOxase/xan_DH_MoCoBD2"/>
</dbReference>
<dbReference type="SUPFAM" id="SSF56003">
    <property type="entry name" value="Molybdenum cofactor-binding domain"/>
    <property type="match status" value="1"/>
</dbReference>
<dbReference type="PANTHER" id="PTHR11908">
    <property type="entry name" value="XANTHINE DEHYDROGENASE"/>
    <property type="match status" value="1"/>
</dbReference>
<dbReference type="SMART" id="SM01008">
    <property type="entry name" value="Ald_Xan_dh_C"/>
    <property type="match status" value="1"/>
</dbReference>